<dbReference type="GO" id="GO:0004222">
    <property type="term" value="F:metalloendopeptidase activity"/>
    <property type="evidence" value="ECO:0007669"/>
    <property type="project" value="TreeGrafter"/>
</dbReference>
<dbReference type="CDD" id="cd12797">
    <property type="entry name" value="M23_peptidase"/>
    <property type="match status" value="1"/>
</dbReference>
<feature type="domain" description="M23ase beta-sheet core" evidence="2">
    <location>
        <begin position="62"/>
        <end position="176"/>
    </location>
</feature>
<protein>
    <submittedName>
        <fullName evidence="3">M23 family metallopeptidase</fullName>
    </submittedName>
</protein>
<feature type="signal peptide" evidence="1">
    <location>
        <begin position="1"/>
        <end position="19"/>
    </location>
</feature>
<dbReference type="PANTHER" id="PTHR21666:SF270">
    <property type="entry name" value="MUREIN HYDROLASE ACTIVATOR ENVC"/>
    <property type="match status" value="1"/>
</dbReference>
<name>A0A3T0N5H7_9RHOB</name>
<accession>A0A3T0N5H7</accession>
<keyword evidence="1" id="KW-0732">Signal</keyword>
<dbReference type="Pfam" id="PF01551">
    <property type="entry name" value="Peptidase_M23"/>
    <property type="match status" value="1"/>
</dbReference>
<dbReference type="EMBL" id="CP033219">
    <property type="protein sequence ID" value="AZV79290.1"/>
    <property type="molecule type" value="Genomic_DNA"/>
</dbReference>
<reference evidence="3 4" key="1">
    <citation type="submission" date="2018-10" db="EMBL/GenBank/DDBJ databases">
        <title>Parasedimentitalea marina sp. nov., a psychrophilic bacterium isolated from deep seawater of the New Britain Trench.</title>
        <authorList>
            <person name="Cao J."/>
        </authorList>
    </citation>
    <scope>NUCLEOTIDE SEQUENCE [LARGE SCALE GENOMIC DNA]</scope>
    <source>
        <strain evidence="3 4">W43</strain>
    </source>
</reference>
<dbReference type="SUPFAM" id="SSF51261">
    <property type="entry name" value="Duplicated hybrid motif"/>
    <property type="match status" value="1"/>
</dbReference>
<evidence type="ECO:0000259" key="2">
    <source>
        <dbReference type="Pfam" id="PF01551"/>
    </source>
</evidence>
<proteinExistence type="predicted"/>
<dbReference type="InterPro" id="IPR011055">
    <property type="entry name" value="Dup_hybrid_motif"/>
</dbReference>
<evidence type="ECO:0000256" key="1">
    <source>
        <dbReference type="SAM" id="SignalP"/>
    </source>
</evidence>
<dbReference type="AlphaFoldDB" id="A0A3T0N5H7"/>
<sequence>MQRAALLALTVTLVPSLGASDFLLDLPIDCTLGQTCFIQNHVDRDPGPSMLDYQCGELGYDGHKGTDFRLPTLADMARGVNVLAAADGVVRGLRDGIPDVGPTETTAGKECGNGVVLRHADGWETQYCHMKSGSIAVQSGQQIAAGTVLGQVGLSGKTEFPHLHLSLRRHGEVVDPFDLSAFPACDALGESLWRDAPDYQAGGLLGVGFNVAVPQYSDVKAGSADQSPLPADAAALVFWLHAFGGHKGDVVTLIVDGPEGRLVDHRATLPKDQAEFFRAAGTRLKTSAWPNGEYTGTAILTRSGAEISRSEHQMHVR</sequence>
<dbReference type="OrthoDB" id="5489603at2"/>
<keyword evidence="4" id="KW-1185">Reference proteome</keyword>
<evidence type="ECO:0000313" key="3">
    <source>
        <dbReference type="EMBL" id="AZV79290.1"/>
    </source>
</evidence>
<organism evidence="3 4">
    <name type="scientific">Parasedimentitalea marina</name>
    <dbReference type="NCBI Taxonomy" id="2483033"/>
    <lineage>
        <taxon>Bacteria</taxon>
        <taxon>Pseudomonadati</taxon>
        <taxon>Pseudomonadota</taxon>
        <taxon>Alphaproteobacteria</taxon>
        <taxon>Rhodobacterales</taxon>
        <taxon>Paracoccaceae</taxon>
        <taxon>Parasedimentitalea</taxon>
    </lineage>
</organism>
<feature type="chain" id="PRO_5019134387" evidence="1">
    <location>
        <begin position="20"/>
        <end position="317"/>
    </location>
</feature>
<dbReference type="Gene3D" id="2.70.70.10">
    <property type="entry name" value="Glucose Permease (Domain IIA)"/>
    <property type="match status" value="1"/>
</dbReference>
<dbReference type="Proteomes" id="UP000283063">
    <property type="component" value="Chromosome"/>
</dbReference>
<dbReference type="InterPro" id="IPR016047">
    <property type="entry name" value="M23ase_b-sheet_dom"/>
</dbReference>
<dbReference type="InterPro" id="IPR050570">
    <property type="entry name" value="Cell_wall_metabolism_enzyme"/>
</dbReference>
<gene>
    <name evidence="3" type="ORF">EBB79_16305</name>
</gene>
<dbReference type="KEGG" id="sedi:EBB79_16305"/>
<dbReference type="PANTHER" id="PTHR21666">
    <property type="entry name" value="PEPTIDASE-RELATED"/>
    <property type="match status" value="1"/>
</dbReference>
<evidence type="ECO:0000313" key="4">
    <source>
        <dbReference type="Proteomes" id="UP000283063"/>
    </source>
</evidence>